<accession>A0A075R6M1</accession>
<dbReference type="EMBL" id="CP007806">
    <property type="protein sequence ID" value="AIG26788.1"/>
    <property type="molecule type" value="Genomic_DNA"/>
</dbReference>
<feature type="transmembrane region" description="Helical" evidence="1">
    <location>
        <begin position="89"/>
        <end position="108"/>
    </location>
</feature>
<keyword evidence="1" id="KW-0472">Membrane</keyword>
<dbReference type="STRING" id="1042163.BRLA_c024680"/>
<dbReference type="RefSeq" id="WP_003337724.1">
    <property type="nucleotide sequence ID" value="NZ_CP007806.1"/>
</dbReference>
<evidence type="ECO:0000313" key="3">
    <source>
        <dbReference type="Proteomes" id="UP000005850"/>
    </source>
</evidence>
<dbReference type="AlphaFoldDB" id="A0A075R6M1"/>
<feature type="transmembrane region" description="Helical" evidence="1">
    <location>
        <begin position="143"/>
        <end position="163"/>
    </location>
</feature>
<dbReference type="Proteomes" id="UP000005850">
    <property type="component" value="Chromosome"/>
</dbReference>
<dbReference type="KEGG" id="blr:BRLA_c024680"/>
<evidence type="ECO:0000256" key="1">
    <source>
        <dbReference type="SAM" id="Phobius"/>
    </source>
</evidence>
<organism evidence="2 3">
    <name type="scientific">Brevibacillus laterosporus LMG 15441</name>
    <dbReference type="NCBI Taxonomy" id="1042163"/>
    <lineage>
        <taxon>Bacteria</taxon>
        <taxon>Bacillati</taxon>
        <taxon>Bacillota</taxon>
        <taxon>Bacilli</taxon>
        <taxon>Bacillales</taxon>
        <taxon>Paenibacillaceae</taxon>
        <taxon>Brevibacillus</taxon>
    </lineage>
</organism>
<dbReference type="eggNOG" id="ENOG502ZBRV">
    <property type="taxonomic scope" value="Bacteria"/>
</dbReference>
<keyword evidence="1" id="KW-0812">Transmembrane</keyword>
<gene>
    <name evidence="2" type="ORF">BRLA_c024680</name>
</gene>
<dbReference type="Pfam" id="PF14256">
    <property type="entry name" value="YwiC"/>
    <property type="match status" value="1"/>
</dbReference>
<feature type="transmembrane region" description="Helical" evidence="1">
    <location>
        <begin position="220"/>
        <end position="241"/>
    </location>
</feature>
<dbReference type="HOGENOM" id="CLU_064238_2_0_9"/>
<feature type="transmembrane region" description="Helical" evidence="1">
    <location>
        <begin position="35"/>
        <end position="53"/>
    </location>
</feature>
<keyword evidence="1" id="KW-1133">Transmembrane helix</keyword>
<feature type="transmembrane region" description="Helical" evidence="1">
    <location>
        <begin position="65"/>
        <end position="83"/>
    </location>
</feature>
<protein>
    <submittedName>
        <fullName evidence="2">YwiC-like protein</fullName>
    </submittedName>
</protein>
<dbReference type="InterPro" id="IPR025576">
    <property type="entry name" value="YwiC"/>
</dbReference>
<proteinExistence type="predicted"/>
<sequence>MKKSSIVIPHEHGGWAMVSVPFLFGMLAGKPQWMHILLFLAWLFLYLSSYPFLQYMKRITRAEHLLKWGLLYGLLALICLIPALVSNPFLCAFALPLLILLLVNVWHAKRKKERAIVNDLCAILIFSIGGAASYLLAGGEFDVTMAAIVLFSWLHFMGSAFFVKSVFRERDNKRWIMYAHIYHGLLLVVPWLIGFPWMAIAYVYSTVRAFVYAGKAMRPWKAGIIEIIGAVQFLILSSSFYL</sequence>
<reference evidence="2 3" key="1">
    <citation type="journal article" date="2011" name="J. Bacteriol.">
        <title>Genome sequence of Brevibacillus laterosporus LMG 15441, a pathogen of invertebrates.</title>
        <authorList>
            <person name="Djukic M."/>
            <person name="Poehlein A."/>
            <person name="Thurmer A."/>
            <person name="Daniel R."/>
        </authorList>
    </citation>
    <scope>NUCLEOTIDE SEQUENCE [LARGE SCALE GENOMIC DNA]</scope>
    <source>
        <strain evidence="2 3">LMG 15441</strain>
    </source>
</reference>
<feature type="transmembrane region" description="Helical" evidence="1">
    <location>
        <begin position="12"/>
        <end position="29"/>
    </location>
</feature>
<keyword evidence="3" id="KW-1185">Reference proteome</keyword>
<feature type="transmembrane region" description="Helical" evidence="1">
    <location>
        <begin position="175"/>
        <end position="200"/>
    </location>
</feature>
<feature type="transmembrane region" description="Helical" evidence="1">
    <location>
        <begin position="120"/>
        <end position="137"/>
    </location>
</feature>
<evidence type="ECO:0000313" key="2">
    <source>
        <dbReference type="EMBL" id="AIG26788.1"/>
    </source>
</evidence>
<name>A0A075R6M1_BRELA</name>